<sequence length="69" mass="7319">MPYASRMPVAKMHLSAPAASLHAEACETGGKLPASAERVAHLVDDALREADREAPSDVRGQPPQDWAAL</sequence>
<feature type="region of interest" description="Disordered" evidence="1">
    <location>
        <begin position="49"/>
        <end position="69"/>
    </location>
</feature>
<gene>
    <name evidence="2" type="ORF">G4177_06255</name>
</gene>
<evidence type="ECO:0000313" key="3">
    <source>
        <dbReference type="Proteomes" id="UP001516472"/>
    </source>
</evidence>
<accession>A0ABR9PIP6</accession>
<proteinExistence type="predicted"/>
<evidence type="ECO:0000313" key="2">
    <source>
        <dbReference type="EMBL" id="MBE4747780.1"/>
    </source>
</evidence>
<comment type="caution">
    <text evidence="2">The sequence shown here is derived from an EMBL/GenBank/DDBJ whole genome shotgun (WGS) entry which is preliminary data.</text>
</comment>
<dbReference type="RefSeq" id="WP_193347136.1">
    <property type="nucleotide sequence ID" value="NZ_CBCSIP010000104.1"/>
</dbReference>
<name>A0ABR9PIP6_9BACT</name>
<keyword evidence="3" id="KW-1185">Reference proteome</keyword>
<organism evidence="2 3">
    <name type="scientific">Corallococcus soli</name>
    <dbReference type="NCBI Taxonomy" id="2710757"/>
    <lineage>
        <taxon>Bacteria</taxon>
        <taxon>Pseudomonadati</taxon>
        <taxon>Myxococcota</taxon>
        <taxon>Myxococcia</taxon>
        <taxon>Myxococcales</taxon>
        <taxon>Cystobacterineae</taxon>
        <taxon>Myxococcaceae</taxon>
        <taxon>Corallococcus</taxon>
    </lineage>
</organism>
<dbReference type="Proteomes" id="UP001516472">
    <property type="component" value="Unassembled WGS sequence"/>
</dbReference>
<dbReference type="EMBL" id="JAAIYO010000001">
    <property type="protein sequence ID" value="MBE4747780.1"/>
    <property type="molecule type" value="Genomic_DNA"/>
</dbReference>
<protein>
    <submittedName>
        <fullName evidence="2">Uncharacterized protein</fullName>
    </submittedName>
</protein>
<reference evidence="2 3" key="1">
    <citation type="submission" date="2020-02" db="EMBL/GenBank/DDBJ databases">
        <authorList>
            <person name="Babadi Z.K."/>
            <person name="Risdian C."/>
            <person name="Ebrahimipour G.H."/>
            <person name="Wink J."/>
        </authorList>
    </citation>
    <scope>NUCLEOTIDE SEQUENCE [LARGE SCALE GENOMIC DNA]</scope>
    <source>
        <strain evidence="2 3">ZKHCc1 1396</strain>
    </source>
</reference>
<evidence type="ECO:0000256" key="1">
    <source>
        <dbReference type="SAM" id="MobiDB-lite"/>
    </source>
</evidence>